<organism evidence="1 2">
    <name type="scientific">Dictyobacter alpinus</name>
    <dbReference type="NCBI Taxonomy" id="2014873"/>
    <lineage>
        <taxon>Bacteria</taxon>
        <taxon>Bacillati</taxon>
        <taxon>Chloroflexota</taxon>
        <taxon>Ktedonobacteria</taxon>
        <taxon>Ktedonobacterales</taxon>
        <taxon>Dictyobacteraceae</taxon>
        <taxon>Dictyobacter</taxon>
    </lineage>
</organism>
<keyword evidence="2" id="KW-1185">Reference proteome</keyword>
<proteinExistence type="predicted"/>
<protein>
    <submittedName>
        <fullName evidence="1">Uncharacterized protein</fullName>
    </submittedName>
</protein>
<sequence>MLRLTFLVCCVMIGTLLIGPLPGSTLAAHVPGHSSDVPLVKGINSSVQSIVVFVSHSTNTCAVTLVVNSNGDVVVLRCEKTAVEQPPAVVVAKLFSDVITAPPLSNLPSAHPCVKSPSFGTSTVITFAAQVSPDVSCSRDTIGLTLYHDVYDILSSI</sequence>
<evidence type="ECO:0000313" key="2">
    <source>
        <dbReference type="Proteomes" id="UP000287171"/>
    </source>
</evidence>
<dbReference type="OrthoDB" id="486031at2"/>
<dbReference type="AlphaFoldDB" id="A0A402BBP7"/>
<accession>A0A402BBP7</accession>
<dbReference type="RefSeq" id="WP_126628939.1">
    <property type="nucleotide sequence ID" value="NZ_BIFT01000001.1"/>
</dbReference>
<dbReference type="EMBL" id="BIFT01000001">
    <property type="protein sequence ID" value="GCE28759.1"/>
    <property type="molecule type" value="Genomic_DNA"/>
</dbReference>
<reference evidence="2" key="1">
    <citation type="submission" date="2018-12" db="EMBL/GenBank/DDBJ databases">
        <title>Tengunoibacter tsumagoiensis gen. nov., sp. nov., Dictyobacter kobayashii sp. nov., D. alpinus sp. nov., and D. joshuensis sp. nov. and description of Dictyobacteraceae fam. nov. within the order Ktedonobacterales isolated from Tengu-no-mugimeshi.</title>
        <authorList>
            <person name="Wang C.M."/>
            <person name="Zheng Y."/>
            <person name="Sakai Y."/>
            <person name="Toyoda A."/>
            <person name="Minakuchi Y."/>
            <person name="Abe K."/>
            <person name="Yokota A."/>
            <person name="Yabe S."/>
        </authorList>
    </citation>
    <scope>NUCLEOTIDE SEQUENCE [LARGE SCALE GENOMIC DNA]</scope>
    <source>
        <strain evidence="2">Uno16</strain>
    </source>
</reference>
<comment type="caution">
    <text evidence="1">The sequence shown here is derived from an EMBL/GenBank/DDBJ whole genome shotgun (WGS) entry which is preliminary data.</text>
</comment>
<gene>
    <name evidence="1" type="ORF">KDA_42430</name>
</gene>
<dbReference type="Proteomes" id="UP000287171">
    <property type="component" value="Unassembled WGS sequence"/>
</dbReference>
<name>A0A402BBP7_9CHLR</name>
<evidence type="ECO:0000313" key="1">
    <source>
        <dbReference type="EMBL" id="GCE28759.1"/>
    </source>
</evidence>